<dbReference type="EMBL" id="JAALLS010000004">
    <property type="protein sequence ID" value="NGP87564.1"/>
    <property type="molecule type" value="Genomic_DNA"/>
</dbReference>
<dbReference type="SUPFAM" id="SSF55073">
    <property type="entry name" value="Nucleotide cyclase"/>
    <property type="match status" value="1"/>
</dbReference>
<reference evidence="1 2" key="1">
    <citation type="submission" date="2020-02" db="EMBL/GenBank/DDBJ databases">
        <title>Aliifodinibius halophilus 2W32, complete genome.</title>
        <authorList>
            <person name="Li Y."/>
            <person name="Wu S."/>
        </authorList>
    </citation>
    <scope>NUCLEOTIDE SEQUENCE [LARGE SCALE GENOMIC DNA]</scope>
    <source>
        <strain evidence="1 2">2W32</strain>
    </source>
</reference>
<protein>
    <submittedName>
        <fullName evidence="1">Adenylate/guanylate cyclase domain-containing protein</fullName>
    </submittedName>
</protein>
<sequence>MIQEFKKFEFSRERGIVWVCDIANSSKYLNSNDSATSLEEFLPRLNWVGAIVVEAAGGRFIKWTGDGFLAWFKSPLHREINEIISNIFEAVWQLTVLINVTQLGVNSGEMFKVRHGVTYERDALVTKIKHSEDYSSLDLTGRAVILAFRLSGVDSKFPNVITERELVEAYHQTNRQIINFKKLEVSEDKKSKYFKNEEFGLDKLYTSTRKADNVETIENVVNKGKKALNQAENPSHSKFYNQFVENLSAGPSWCTSVLDEYTRFVEQDLKGTLEEVVEMLEKKID</sequence>
<dbReference type="Proteomes" id="UP000479132">
    <property type="component" value="Unassembled WGS sequence"/>
</dbReference>
<dbReference type="RefSeq" id="WP_165266443.1">
    <property type="nucleotide sequence ID" value="NZ_JAALLS010000004.1"/>
</dbReference>
<evidence type="ECO:0000313" key="1">
    <source>
        <dbReference type="EMBL" id="NGP87564.1"/>
    </source>
</evidence>
<proteinExistence type="predicted"/>
<dbReference type="AlphaFoldDB" id="A0A6M1T964"/>
<dbReference type="Gene3D" id="3.30.70.1230">
    <property type="entry name" value="Nucleotide cyclase"/>
    <property type="match status" value="1"/>
</dbReference>
<organism evidence="1 2">
    <name type="scientific">Fodinibius halophilus</name>
    <dbReference type="NCBI Taxonomy" id="1736908"/>
    <lineage>
        <taxon>Bacteria</taxon>
        <taxon>Pseudomonadati</taxon>
        <taxon>Balneolota</taxon>
        <taxon>Balneolia</taxon>
        <taxon>Balneolales</taxon>
        <taxon>Balneolaceae</taxon>
        <taxon>Fodinibius</taxon>
    </lineage>
</organism>
<keyword evidence="2" id="KW-1185">Reference proteome</keyword>
<name>A0A6M1T964_9BACT</name>
<gene>
    <name evidence="1" type="ORF">G3569_04295</name>
</gene>
<comment type="caution">
    <text evidence="1">The sequence shown here is derived from an EMBL/GenBank/DDBJ whole genome shotgun (WGS) entry which is preliminary data.</text>
</comment>
<dbReference type="InterPro" id="IPR029787">
    <property type="entry name" value="Nucleotide_cyclase"/>
</dbReference>
<evidence type="ECO:0000313" key="2">
    <source>
        <dbReference type="Proteomes" id="UP000479132"/>
    </source>
</evidence>
<accession>A0A6M1T964</accession>